<sequence length="74" mass="8470">MKMQSFPVYRTLGLVAFAATLGIYSLEHQLVYSPNVYVSKKMRKSSPEITDPNHIIDVASKFISKSFFRNVFHS</sequence>
<protein>
    <submittedName>
        <fullName evidence="1">Uncharacterized protein</fullName>
    </submittedName>
</protein>
<dbReference type="EMBL" id="LFYR01001924">
    <property type="protein sequence ID" value="KMZ58562.1"/>
    <property type="molecule type" value="Genomic_DNA"/>
</dbReference>
<dbReference type="OrthoDB" id="2013913at2759"/>
<dbReference type="PANTHER" id="PTHR33919:SF11">
    <property type="entry name" value="EXPRESSED PROTEIN"/>
    <property type="match status" value="1"/>
</dbReference>
<dbReference type="OMA" id="GTHTAYQ"/>
<gene>
    <name evidence="1" type="ORF">ZOSMA_767G00030</name>
</gene>
<dbReference type="Proteomes" id="UP000036987">
    <property type="component" value="Unassembled WGS sequence"/>
</dbReference>
<accession>A0A0K9NR55</accession>
<proteinExistence type="predicted"/>
<dbReference type="AlphaFoldDB" id="A0A0K9NR55"/>
<evidence type="ECO:0000313" key="1">
    <source>
        <dbReference type="EMBL" id="KMZ58562.1"/>
    </source>
</evidence>
<organism evidence="1 2">
    <name type="scientific">Zostera marina</name>
    <name type="common">Eelgrass</name>
    <dbReference type="NCBI Taxonomy" id="29655"/>
    <lineage>
        <taxon>Eukaryota</taxon>
        <taxon>Viridiplantae</taxon>
        <taxon>Streptophyta</taxon>
        <taxon>Embryophyta</taxon>
        <taxon>Tracheophyta</taxon>
        <taxon>Spermatophyta</taxon>
        <taxon>Magnoliopsida</taxon>
        <taxon>Liliopsida</taxon>
        <taxon>Zosteraceae</taxon>
        <taxon>Zostera</taxon>
    </lineage>
</organism>
<evidence type="ECO:0000313" key="2">
    <source>
        <dbReference type="Proteomes" id="UP000036987"/>
    </source>
</evidence>
<name>A0A0K9NR55_ZOSMR</name>
<keyword evidence="2" id="KW-1185">Reference proteome</keyword>
<comment type="caution">
    <text evidence="1">The sequence shown here is derived from an EMBL/GenBank/DDBJ whole genome shotgun (WGS) entry which is preliminary data.</text>
</comment>
<dbReference type="PANTHER" id="PTHR33919">
    <property type="entry name" value="OS09G0127700 PROTEIN"/>
    <property type="match status" value="1"/>
</dbReference>
<reference evidence="2" key="1">
    <citation type="journal article" date="2016" name="Nature">
        <title>The genome of the seagrass Zostera marina reveals angiosperm adaptation to the sea.</title>
        <authorList>
            <person name="Olsen J.L."/>
            <person name="Rouze P."/>
            <person name="Verhelst B."/>
            <person name="Lin Y.-C."/>
            <person name="Bayer T."/>
            <person name="Collen J."/>
            <person name="Dattolo E."/>
            <person name="De Paoli E."/>
            <person name="Dittami S."/>
            <person name="Maumus F."/>
            <person name="Michel G."/>
            <person name="Kersting A."/>
            <person name="Lauritano C."/>
            <person name="Lohaus R."/>
            <person name="Toepel M."/>
            <person name="Tonon T."/>
            <person name="Vanneste K."/>
            <person name="Amirebrahimi M."/>
            <person name="Brakel J."/>
            <person name="Bostroem C."/>
            <person name="Chovatia M."/>
            <person name="Grimwood J."/>
            <person name="Jenkins J.W."/>
            <person name="Jueterbock A."/>
            <person name="Mraz A."/>
            <person name="Stam W.T."/>
            <person name="Tice H."/>
            <person name="Bornberg-Bauer E."/>
            <person name="Green P.J."/>
            <person name="Pearson G.A."/>
            <person name="Procaccini G."/>
            <person name="Duarte C.M."/>
            <person name="Schmutz J."/>
            <person name="Reusch T.B.H."/>
            <person name="Van de Peer Y."/>
        </authorList>
    </citation>
    <scope>NUCLEOTIDE SEQUENCE [LARGE SCALE GENOMIC DNA]</scope>
    <source>
        <strain evidence="2">cv. Finnish</strain>
    </source>
</reference>